<dbReference type="EMBL" id="JAACAK010000051">
    <property type="protein sequence ID" value="NIR75017.1"/>
    <property type="molecule type" value="Genomic_DNA"/>
</dbReference>
<dbReference type="EC" id="3.1.3.48" evidence="2"/>
<evidence type="ECO:0000256" key="4">
    <source>
        <dbReference type="ARBA" id="ARBA00051722"/>
    </source>
</evidence>
<comment type="caution">
    <text evidence="5">The sequence shown here is derived from an EMBL/GenBank/DDBJ whole genome shotgun (WGS) entry which is preliminary data.</text>
</comment>
<dbReference type="PANTHER" id="PTHR39181:SF1">
    <property type="entry name" value="TYROSINE-PROTEIN PHOSPHATASE YWQE"/>
    <property type="match status" value="1"/>
</dbReference>
<reference evidence="5 6" key="1">
    <citation type="submission" date="2020-01" db="EMBL/GenBank/DDBJ databases">
        <title>Genomes assembled from Gulf of Kutch pelagic sediment metagenomes.</title>
        <authorList>
            <person name="Chandrashekar M."/>
            <person name="Mahajan M.S."/>
            <person name="Dave K.J."/>
            <person name="Vatsa P."/>
            <person name="Nathani N.M."/>
        </authorList>
    </citation>
    <scope>NUCLEOTIDE SEQUENCE [LARGE SCALE GENOMIC DNA]</scope>
    <source>
        <strain evidence="5">KS3-K002</strain>
    </source>
</reference>
<name>A0AAE5CAW3_9BACT</name>
<comment type="catalytic activity">
    <reaction evidence="4">
        <text>O-phospho-L-tyrosyl-[protein] + H2O = L-tyrosyl-[protein] + phosphate</text>
        <dbReference type="Rhea" id="RHEA:10684"/>
        <dbReference type="Rhea" id="RHEA-COMP:10136"/>
        <dbReference type="Rhea" id="RHEA-COMP:20101"/>
        <dbReference type="ChEBI" id="CHEBI:15377"/>
        <dbReference type="ChEBI" id="CHEBI:43474"/>
        <dbReference type="ChEBI" id="CHEBI:46858"/>
        <dbReference type="ChEBI" id="CHEBI:61978"/>
        <dbReference type="EC" id="3.1.3.48"/>
    </reaction>
</comment>
<dbReference type="Pfam" id="PF19567">
    <property type="entry name" value="CpsB_CapC"/>
    <property type="match status" value="1"/>
</dbReference>
<organism evidence="5 6">
    <name type="scientific">Candidatus Kutchimonas denitrificans</name>
    <dbReference type="NCBI Taxonomy" id="3056748"/>
    <lineage>
        <taxon>Bacteria</taxon>
        <taxon>Pseudomonadati</taxon>
        <taxon>Gemmatimonadota</taxon>
        <taxon>Gemmatimonadia</taxon>
        <taxon>Candidatus Palauibacterales</taxon>
        <taxon>Candidatus Palauibacteraceae</taxon>
        <taxon>Candidatus Kutchimonas</taxon>
    </lineage>
</organism>
<keyword evidence="3" id="KW-0378">Hydrolase</keyword>
<dbReference type="InterPro" id="IPR016667">
    <property type="entry name" value="Caps_polysacc_synth_CpsB/CapC"/>
</dbReference>
<dbReference type="PANTHER" id="PTHR39181">
    <property type="entry name" value="TYROSINE-PROTEIN PHOSPHATASE YWQE"/>
    <property type="match status" value="1"/>
</dbReference>
<accession>A0AAE5CAW3</accession>
<dbReference type="PIRSF" id="PIRSF016557">
    <property type="entry name" value="Caps_synth_CpsB"/>
    <property type="match status" value="1"/>
</dbReference>
<protein>
    <recommendedName>
        <fullName evidence="2">protein-tyrosine-phosphatase</fullName>
        <ecNumber evidence="2">3.1.3.48</ecNumber>
    </recommendedName>
</protein>
<dbReference type="AlphaFoldDB" id="A0AAE5CAW3"/>
<gene>
    <name evidence="5" type="ORF">GWO12_07870</name>
</gene>
<evidence type="ECO:0000313" key="5">
    <source>
        <dbReference type="EMBL" id="NIR75017.1"/>
    </source>
</evidence>
<dbReference type="InterPro" id="IPR016195">
    <property type="entry name" value="Pol/histidinol_Pase-like"/>
</dbReference>
<comment type="similarity">
    <text evidence="1">Belongs to the metallo-dependent hydrolases superfamily. CpsB/CapC family.</text>
</comment>
<dbReference type="GO" id="GO:0030145">
    <property type="term" value="F:manganese ion binding"/>
    <property type="evidence" value="ECO:0007669"/>
    <property type="project" value="InterPro"/>
</dbReference>
<evidence type="ECO:0000256" key="1">
    <source>
        <dbReference type="ARBA" id="ARBA00005750"/>
    </source>
</evidence>
<sequence>MGRDTREDAPAGMVDLHTHIIPGVDDGAPDLDSAIETLRTLSADGIAGVAGTPHLNASNPNSRRRDRADAVWPELVERAAEEAPGVELHRGYEIQLDTPNLDLSDPGLRLGGGRFALVEFYAFTVPDRSAEALARIVADGYVPIVVHPERYWGYDRNFGVVSEWRQAGALVQVNSGSLVGEYGEQVRSVALRFMANGAVDLIASDNHARPDRCPSLRDAWDLLARDGFEEKARLLLITNPRRILNDEMPLAVGRLAPRDGLMARIARAFRGGRP</sequence>
<evidence type="ECO:0000256" key="3">
    <source>
        <dbReference type="ARBA" id="ARBA00022801"/>
    </source>
</evidence>
<evidence type="ECO:0000313" key="6">
    <source>
        <dbReference type="Proteomes" id="UP000702544"/>
    </source>
</evidence>
<dbReference type="Proteomes" id="UP000702544">
    <property type="component" value="Unassembled WGS sequence"/>
</dbReference>
<proteinExistence type="inferred from homology"/>
<dbReference type="GO" id="GO:0004725">
    <property type="term" value="F:protein tyrosine phosphatase activity"/>
    <property type="evidence" value="ECO:0007669"/>
    <property type="project" value="UniProtKB-EC"/>
</dbReference>
<evidence type="ECO:0000256" key="2">
    <source>
        <dbReference type="ARBA" id="ARBA00013064"/>
    </source>
</evidence>
<dbReference type="Gene3D" id="3.20.20.140">
    <property type="entry name" value="Metal-dependent hydrolases"/>
    <property type="match status" value="1"/>
</dbReference>
<dbReference type="SUPFAM" id="SSF89550">
    <property type="entry name" value="PHP domain-like"/>
    <property type="match status" value="1"/>
</dbReference>